<reference evidence="2 3" key="1">
    <citation type="submission" date="2018-04" db="EMBL/GenBank/DDBJ databases">
        <authorList>
            <person name="Zhang X."/>
            <person name="Yuan J."/>
            <person name="Li F."/>
            <person name="Xiang J."/>
        </authorList>
    </citation>
    <scope>NUCLEOTIDE SEQUENCE [LARGE SCALE GENOMIC DNA]</scope>
    <source>
        <tissue evidence="2">Muscle</tissue>
    </source>
</reference>
<keyword evidence="1" id="KW-0732">Signal</keyword>
<accession>A0A423SK04</accession>
<organism evidence="2 3">
    <name type="scientific">Penaeus vannamei</name>
    <name type="common">Whiteleg shrimp</name>
    <name type="synonym">Litopenaeus vannamei</name>
    <dbReference type="NCBI Taxonomy" id="6689"/>
    <lineage>
        <taxon>Eukaryota</taxon>
        <taxon>Metazoa</taxon>
        <taxon>Ecdysozoa</taxon>
        <taxon>Arthropoda</taxon>
        <taxon>Crustacea</taxon>
        <taxon>Multicrustacea</taxon>
        <taxon>Malacostraca</taxon>
        <taxon>Eumalacostraca</taxon>
        <taxon>Eucarida</taxon>
        <taxon>Decapoda</taxon>
        <taxon>Dendrobranchiata</taxon>
        <taxon>Penaeoidea</taxon>
        <taxon>Penaeidae</taxon>
        <taxon>Penaeus</taxon>
    </lineage>
</organism>
<dbReference type="EMBL" id="QCYY01003247">
    <property type="protein sequence ID" value="ROT64489.1"/>
    <property type="molecule type" value="Genomic_DNA"/>
</dbReference>
<reference evidence="2 3" key="2">
    <citation type="submission" date="2019-01" db="EMBL/GenBank/DDBJ databases">
        <title>The decoding of complex shrimp genome reveals the adaptation for benthos swimmer, frequently molting mechanism and breeding impact on genome.</title>
        <authorList>
            <person name="Sun Y."/>
            <person name="Gao Y."/>
            <person name="Yu Y."/>
        </authorList>
    </citation>
    <scope>NUCLEOTIDE SEQUENCE [LARGE SCALE GENOMIC DNA]</scope>
    <source>
        <tissue evidence="2">Muscle</tissue>
    </source>
</reference>
<evidence type="ECO:0000313" key="3">
    <source>
        <dbReference type="Proteomes" id="UP000283509"/>
    </source>
</evidence>
<comment type="caution">
    <text evidence="2">The sequence shown here is derived from an EMBL/GenBank/DDBJ whole genome shotgun (WGS) entry which is preliminary data.</text>
</comment>
<evidence type="ECO:0000256" key="1">
    <source>
        <dbReference type="SAM" id="SignalP"/>
    </source>
</evidence>
<name>A0A423SK04_PENVA</name>
<sequence length="448" mass="49970">MHMVSTLFIFLLLLLHSSFILHSLPPRHSLSYFSSLSSKFSFILHSLPPHHSLSYFFPSPSLFINFPLSPFSFILSYFFLSPSFFIPFPFSLSSHSLSYPSLLLIQIFTHPPSYFFLSHSIFTHPPLSPSLSLLILLLSLSFNQSSLILHAVPPLPSFLPDSSHLLYVRQSSSSTLFLLFPPSFRFLPSPLRAAIFILHALPLFPPSFLPDSSHLLYVRQSSSSTLFLLFPPSRFLPSPLRAAIFILHALPPLSSFLPSRFLPSPLRAAIFILHALPPLPSFLPDSSHLLYVRQSSSSTLFLLFLPSFPIPPISFTCGNLSSSTLFPSSLLLISSSPLRAAFPLFRFLPSPLRAAIALPPLPSFLPERAAIFILHALPPLPSFLPDSSHLLTALSLLFPPSFRFLPLLYAAIALLFPPSFLPDSSHLLYVSHRLLTQRTGNPEIVMVR</sequence>
<keyword evidence="3" id="KW-1185">Reference proteome</keyword>
<dbReference type="AlphaFoldDB" id="A0A423SK04"/>
<feature type="signal peptide" evidence="1">
    <location>
        <begin position="1"/>
        <end position="22"/>
    </location>
</feature>
<evidence type="ECO:0000313" key="2">
    <source>
        <dbReference type="EMBL" id="ROT64489.1"/>
    </source>
</evidence>
<dbReference type="Proteomes" id="UP000283509">
    <property type="component" value="Unassembled WGS sequence"/>
</dbReference>
<feature type="chain" id="PRO_5019228395" evidence="1">
    <location>
        <begin position="23"/>
        <end position="448"/>
    </location>
</feature>
<protein>
    <submittedName>
        <fullName evidence="2">Uncharacterized protein</fullName>
    </submittedName>
</protein>
<proteinExistence type="predicted"/>
<gene>
    <name evidence="2" type="ORF">C7M84_017581</name>
</gene>